<dbReference type="InterPro" id="IPR027728">
    <property type="entry name" value="Topless_fam"/>
</dbReference>
<dbReference type="AlphaFoldDB" id="A0A4Y1R4S9"/>
<sequence length="286" mass="32813">MRFIGGTRTMTLLDRELVFLILQYLNEANEGKYKDTVHRLEKDSGYFFNMRYFEDCVNNGEWDEADSYLSGFCKVDESRYSTKIFFEIRKQKYFEALDRHDYARAVDILQKDLKVFSTIDEERFKEMTLLLSLGNFRENEELSDYGDIKSARAVILTEVKKIIEASPLFRDKLQLPKLKNSRLSTLINQGLNWQHHLCNNPRPNPDFKTLFSDHSCGHIACAPSPAINPIMGSIAKPFQPPLTTSLSGWTANPSSVPHQTVSARPRGLTVPNNACVRLDMGFLLMD</sequence>
<accession>A0A4Y1R4S9</accession>
<name>A0A4Y1R4S9_PRUDU</name>
<proteinExistence type="predicted"/>
<protein>
    <submittedName>
        <fullName evidence="4">WUS-interacting protein 2</fullName>
    </submittedName>
</protein>
<dbReference type="EMBL" id="AP019299">
    <property type="protein sequence ID" value="BBG99101.1"/>
    <property type="molecule type" value="Genomic_DNA"/>
</dbReference>
<dbReference type="Pfam" id="PF21889">
    <property type="entry name" value="TPR1-like_2nd"/>
    <property type="match status" value="1"/>
</dbReference>
<dbReference type="Pfam" id="PF21359">
    <property type="entry name" value="zf_topless"/>
    <property type="match status" value="1"/>
</dbReference>
<organism evidence="4">
    <name type="scientific">Prunus dulcis</name>
    <name type="common">Almond</name>
    <name type="synonym">Amygdalus dulcis</name>
    <dbReference type="NCBI Taxonomy" id="3755"/>
    <lineage>
        <taxon>Eukaryota</taxon>
        <taxon>Viridiplantae</taxon>
        <taxon>Streptophyta</taxon>
        <taxon>Embryophyta</taxon>
        <taxon>Tracheophyta</taxon>
        <taxon>Spermatophyta</taxon>
        <taxon>Magnoliopsida</taxon>
        <taxon>eudicotyledons</taxon>
        <taxon>Gunneridae</taxon>
        <taxon>Pentapetalae</taxon>
        <taxon>rosids</taxon>
        <taxon>fabids</taxon>
        <taxon>Rosales</taxon>
        <taxon>Rosaceae</taxon>
        <taxon>Amygdaloideae</taxon>
        <taxon>Amygdaleae</taxon>
        <taxon>Prunus</taxon>
    </lineage>
</organism>
<dbReference type="GO" id="GO:0006355">
    <property type="term" value="P:regulation of DNA-templated transcription"/>
    <property type="evidence" value="ECO:0007669"/>
    <property type="project" value="InterPro"/>
</dbReference>
<evidence type="ECO:0000256" key="1">
    <source>
        <dbReference type="ARBA" id="ARBA00022574"/>
    </source>
</evidence>
<keyword evidence="2" id="KW-0677">Repeat</keyword>
<evidence type="ECO:0000256" key="2">
    <source>
        <dbReference type="ARBA" id="ARBA00022737"/>
    </source>
</evidence>
<dbReference type="InterPro" id="IPR048419">
    <property type="entry name" value="Topless_Znf"/>
</dbReference>
<dbReference type="SMART" id="SM00668">
    <property type="entry name" value="CTLH"/>
    <property type="match status" value="1"/>
</dbReference>
<gene>
    <name evidence="4" type="ORF">Prudu_008686</name>
</gene>
<keyword evidence="1" id="KW-0853">WD repeat</keyword>
<dbReference type="PANTHER" id="PTHR44083:SF48">
    <property type="entry name" value="TOPLESS-RELATED PROTEIN 4"/>
    <property type="match status" value="1"/>
</dbReference>
<evidence type="ECO:0000259" key="3">
    <source>
        <dbReference type="PROSITE" id="PS50897"/>
    </source>
</evidence>
<evidence type="ECO:0000313" key="4">
    <source>
        <dbReference type="EMBL" id="BBG99101.1"/>
    </source>
</evidence>
<dbReference type="PANTHER" id="PTHR44083">
    <property type="entry name" value="TOPLESS-RELATED PROTEIN 1-RELATED"/>
    <property type="match status" value="1"/>
</dbReference>
<dbReference type="InterPro" id="IPR006595">
    <property type="entry name" value="CTLH_C"/>
</dbReference>
<dbReference type="PROSITE" id="PS50897">
    <property type="entry name" value="CTLH"/>
    <property type="match status" value="1"/>
</dbReference>
<reference evidence="4" key="1">
    <citation type="journal article" date="2019" name="Science">
        <title>Mutation of a bHLH transcription factor allowed almond domestication.</title>
        <authorList>
            <person name="Sanchez-Perez R."/>
            <person name="Pavan S."/>
            <person name="Mazzeo R."/>
            <person name="Moldovan C."/>
            <person name="Aiese Cigliano R."/>
            <person name="Del Cueto J."/>
            <person name="Ricciardi F."/>
            <person name="Lotti C."/>
            <person name="Ricciardi L."/>
            <person name="Dicenta F."/>
            <person name="Lopez-Marques R.L."/>
            <person name="Lindberg Moller B."/>
        </authorList>
    </citation>
    <scope>NUCLEOTIDE SEQUENCE</scope>
</reference>
<feature type="domain" description="CTLH" evidence="3">
    <location>
        <begin position="46"/>
        <end position="104"/>
    </location>
</feature>
<dbReference type="InterPro" id="IPR054080">
    <property type="entry name" value="TPR1-like_2nd"/>
</dbReference>